<sequence>MRRTFISLLTASCLVSPVVLADDKENFYVGGSINWLLDNTNHYGLTGGEKLSYTESDNGLDFSVFAGQRFNKIKAELEYFHISHGTDLIRLKGPAIAAAFNGLAVGNNTITGDATTNALMVNVWYELAESGSLSFDVGAGFGVAKTNLNTLGTSAGIFADSADWTTAYQMLAKVNYDLSDSVDMFVGYRYHKTNSSDQVSSNNTSFLAKATNHYLMAGLTYNFGMKTKKTVAEPVVAPTPAPEPKPVVEKVVTKPVAAKPLPKPALPATKEFIVFFDFDQATITETAAAILREAKLAFEKYEFVSIKTTGHTDSRGSNAYNNRLALKRVRAVQAALVEMGIQSNDIEIDAKGEADLLVNTGDNVREAQNRRVEITLKR</sequence>
<evidence type="ECO:0000256" key="8">
    <source>
        <dbReference type="ARBA" id="ARBA00023136"/>
    </source>
</evidence>
<dbReference type="Proteomes" id="UP001268683">
    <property type="component" value="Chromosome"/>
</dbReference>
<evidence type="ECO:0000256" key="5">
    <source>
        <dbReference type="ARBA" id="ARBA00022729"/>
    </source>
</evidence>
<feature type="chain" id="PRO_5041417485" evidence="11">
    <location>
        <begin position="22"/>
        <end position="378"/>
    </location>
</feature>
<dbReference type="PANTHER" id="PTHR30329:SF21">
    <property type="entry name" value="LIPOPROTEIN YIAD-RELATED"/>
    <property type="match status" value="1"/>
</dbReference>
<dbReference type="RefSeq" id="WP_310798413.1">
    <property type="nucleotide sequence ID" value="NZ_CP123872.1"/>
</dbReference>
<dbReference type="AlphaFoldDB" id="A0AA52EF89"/>
<dbReference type="PRINTS" id="PR01021">
    <property type="entry name" value="OMPADOMAIN"/>
</dbReference>
<dbReference type="InterPro" id="IPR050330">
    <property type="entry name" value="Bact_OuterMem_StrucFunc"/>
</dbReference>
<dbReference type="PROSITE" id="PS51123">
    <property type="entry name" value="OMPA_2"/>
    <property type="match status" value="1"/>
</dbReference>
<keyword evidence="9" id="KW-0998">Cell outer membrane</keyword>
<keyword evidence="5 11" id="KW-0732">Signal</keyword>
<dbReference type="InterPro" id="IPR006665">
    <property type="entry name" value="OmpA-like"/>
</dbReference>
<keyword evidence="3" id="KW-1134">Transmembrane beta strand</keyword>
<accession>A0AA52EF89</accession>
<keyword evidence="7" id="KW-0626">Porin</keyword>
<dbReference type="GO" id="GO:0006811">
    <property type="term" value="P:monoatomic ion transport"/>
    <property type="evidence" value="ECO:0007669"/>
    <property type="project" value="UniProtKB-KW"/>
</dbReference>
<keyword evidence="14" id="KW-1185">Reference proteome</keyword>
<evidence type="ECO:0000259" key="12">
    <source>
        <dbReference type="PROSITE" id="PS51123"/>
    </source>
</evidence>
<dbReference type="PANTHER" id="PTHR30329">
    <property type="entry name" value="STATOR ELEMENT OF FLAGELLAR MOTOR COMPLEX"/>
    <property type="match status" value="1"/>
</dbReference>
<name>A0AA52EF89_9PROT</name>
<evidence type="ECO:0000256" key="1">
    <source>
        <dbReference type="ARBA" id="ARBA00004571"/>
    </source>
</evidence>
<gene>
    <name evidence="13" type="ORF">QGN29_13580</name>
</gene>
<evidence type="ECO:0000313" key="13">
    <source>
        <dbReference type="EMBL" id="WND02578.1"/>
    </source>
</evidence>
<dbReference type="InterPro" id="IPR036737">
    <property type="entry name" value="OmpA-like_sf"/>
</dbReference>
<proteinExistence type="predicted"/>
<evidence type="ECO:0000256" key="9">
    <source>
        <dbReference type="ARBA" id="ARBA00023237"/>
    </source>
</evidence>
<comment type="subcellular location">
    <subcellularLocation>
        <location evidence="1">Cell outer membrane</location>
        <topology evidence="1">Multi-pass membrane protein</topology>
    </subcellularLocation>
</comment>
<dbReference type="GO" id="GO:0015288">
    <property type="term" value="F:porin activity"/>
    <property type="evidence" value="ECO:0007669"/>
    <property type="project" value="UniProtKB-KW"/>
</dbReference>
<keyword evidence="6" id="KW-0406">Ion transport</keyword>
<dbReference type="EMBL" id="CP123872">
    <property type="protein sequence ID" value="WND02578.1"/>
    <property type="molecule type" value="Genomic_DNA"/>
</dbReference>
<keyword evidence="8 10" id="KW-0472">Membrane</keyword>
<dbReference type="Pfam" id="PF00691">
    <property type="entry name" value="OmpA"/>
    <property type="match status" value="1"/>
</dbReference>
<dbReference type="InterPro" id="IPR006664">
    <property type="entry name" value="OMP_bac"/>
</dbReference>
<protein>
    <submittedName>
        <fullName evidence="13">OmpA family protein</fullName>
    </submittedName>
</protein>
<evidence type="ECO:0000256" key="6">
    <source>
        <dbReference type="ARBA" id="ARBA00023065"/>
    </source>
</evidence>
<dbReference type="GO" id="GO:0009279">
    <property type="term" value="C:cell outer membrane"/>
    <property type="evidence" value="ECO:0007669"/>
    <property type="project" value="UniProtKB-SubCell"/>
</dbReference>
<dbReference type="Gene3D" id="2.40.160.20">
    <property type="match status" value="1"/>
</dbReference>
<evidence type="ECO:0000256" key="7">
    <source>
        <dbReference type="ARBA" id="ARBA00023114"/>
    </source>
</evidence>
<evidence type="ECO:0000256" key="3">
    <source>
        <dbReference type="ARBA" id="ARBA00022452"/>
    </source>
</evidence>
<dbReference type="InterPro" id="IPR027385">
    <property type="entry name" value="Beta-barrel_OMP"/>
</dbReference>
<dbReference type="GO" id="GO:0046930">
    <property type="term" value="C:pore complex"/>
    <property type="evidence" value="ECO:0007669"/>
    <property type="project" value="UniProtKB-KW"/>
</dbReference>
<evidence type="ECO:0000256" key="10">
    <source>
        <dbReference type="PROSITE-ProRule" id="PRU00473"/>
    </source>
</evidence>
<reference evidence="13" key="1">
    <citation type="submission" date="2023-04" db="EMBL/GenBank/DDBJ databases">
        <title>Complete genome sequence of Temperatibacter marinus.</title>
        <authorList>
            <person name="Rong J.-C."/>
            <person name="Yi M.-L."/>
            <person name="Zhao Q."/>
        </authorList>
    </citation>
    <scope>NUCLEOTIDE SEQUENCE</scope>
    <source>
        <strain evidence="13">NBRC 110045</strain>
    </source>
</reference>
<dbReference type="Gene3D" id="3.30.1330.60">
    <property type="entry name" value="OmpA-like domain"/>
    <property type="match status" value="1"/>
</dbReference>
<feature type="domain" description="OmpA-like" evidence="12">
    <location>
        <begin position="263"/>
        <end position="378"/>
    </location>
</feature>
<dbReference type="SUPFAM" id="SSF56925">
    <property type="entry name" value="OMPA-like"/>
    <property type="match status" value="1"/>
</dbReference>
<feature type="signal peptide" evidence="11">
    <location>
        <begin position="1"/>
        <end position="21"/>
    </location>
</feature>
<dbReference type="InterPro" id="IPR011250">
    <property type="entry name" value="OMP/PagP_B-barrel"/>
</dbReference>
<keyword evidence="4" id="KW-0812">Transmembrane</keyword>
<keyword evidence="2" id="KW-0813">Transport</keyword>
<dbReference type="KEGG" id="tmk:QGN29_13580"/>
<evidence type="ECO:0000256" key="2">
    <source>
        <dbReference type="ARBA" id="ARBA00022448"/>
    </source>
</evidence>
<evidence type="ECO:0000256" key="4">
    <source>
        <dbReference type="ARBA" id="ARBA00022692"/>
    </source>
</evidence>
<dbReference type="Pfam" id="PF13505">
    <property type="entry name" value="OMP_b-brl"/>
    <property type="match status" value="1"/>
</dbReference>
<dbReference type="CDD" id="cd07185">
    <property type="entry name" value="OmpA_C-like"/>
    <property type="match status" value="1"/>
</dbReference>
<organism evidence="13 14">
    <name type="scientific">Temperatibacter marinus</name>
    <dbReference type="NCBI Taxonomy" id="1456591"/>
    <lineage>
        <taxon>Bacteria</taxon>
        <taxon>Pseudomonadati</taxon>
        <taxon>Pseudomonadota</taxon>
        <taxon>Alphaproteobacteria</taxon>
        <taxon>Kordiimonadales</taxon>
        <taxon>Temperatibacteraceae</taxon>
        <taxon>Temperatibacter</taxon>
    </lineage>
</organism>
<evidence type="ECO:0000313" key="14">
    <source>
        <dbReference type="Proteomes" id="UP001268683"/>
    </source>
</evidence>
<dbReference type="SUPFAM" id="SSF103088">
    <property type="entry name" value="OmpA-like"/>
    <property type="match status" value="1"/>
</dbReference>
<evidence type="ECO:0000256" key="11">
    <source>
        <dbReference type="SAM" id="SignalP"/>
    </source>
</evidence>